<evidence type="ECO:0000256" key="1">
    <source>
        <dbReference type="SAM" id="SignalP"/>
    </source>
</evidence>
<dbReference type="RefSeq" id="WP_380012085.1">
    <property type="nucleotide sequence ID" value="NZ_JBHLYR010000047.1"/>
</dbReference>
<accession>A0ABV6B0T7</accession>
<keyword evidence="3" id="KW-1185">Reference proteome</keyword>
<dbReference type="EMBL" id="JBHLYR010000047">
    <property type="protein sequence ID" value="MFB9993374.1"/>
    <property type="molecule type" value="Genomic_DNA"/>
</dbReference>
<feature type="chain" id="PRO_5047144915" evidence="1">
    <location>
        <begin position="22"/>
        <end position="106"/>
    </location>
</feature>
<comment type="caution">
    <text evidence="2">The sequence shown here is derived from an EMBL/GenBank/DDBJ whole genome shotgun (WGS) entry which is preliminary data.</text>
</comment>
<gene>
    <name evidence="2" type="ORF">ACFFLM_15505</name>
</gene>
<evidence type="ECO:0000313" key="2">
    <source>
        <dbReference type="EMBL" id="MFB9993374.1"/>
    </source>
</evidence>
<proteinExistence type="predicted"/>
<name>A0ABV6B0T7_9DEIO</name>
<protein>
    <submittedName>
        <fullName evidence="2">Uncharacterized protein</fullName>
    </submittedName>
</protein>
<organism evidence="2 3">
    <name type="scientific">Deinococcus oregonensis</name>
    <dbReference type="NCBI Taxonomy" id="1805970"/>
    <lineage>
        <taxon>Bacteria</taxon>
        <taxon>Thermotogati</taxon>
        <taxon>Deinococcota</taxon>
        <taxon>Deinococci</taxon>
        <taxon>Deinococcales</taxon>
        <taxon>Deinococcaceae</taxon>
        <taxon>Deinococcus</taxon>
    </lineage>
</organism>
<evidence type="ECO:0000313" key="3">
    <source>
        <dbReference type="Proteomes" id="UP001589733"/>
    </source>
</evidence>
<reference evidence="2 3" key="1">
    <citation type="submission" date="2024-09" db="EMBL/GenBank/DDBJ databases">
        <authorList>
            <person name="Sun Q."/>
            <person name="Mori K."/>
        </authorList>
    </citation>
    <scope>NUCLEOTIDE SEQUENCE [LARGE SCALE GENOMIC DNA]</scope>
    <source>
        <strain evidence="2 3">JCM 13503</strain>
    </source>
</reference>
<dbReference type="Proteomes" id="UP001589733">
    <property type="component" value="Unassembled WGS sequence"/>
</dbReference>
<keyword evidence="1" id="KW-0732">Signal</keyword>
<sequence>MPHVHFACVLLALVTAGGASSQTSSQLGLHDGHIQLGQPGQDASRSCTDIGAVKIKADTVDEVQEMLPFAQAGVRTGRTDLGTPKAGFNAVYQHAEFEEGRLGMAF</sequence>
<feature type="signal peptide" evidence="1">
    <location>
        <begin position="1"/>
        <end position="21"/>
    </location>
</feature>